<proteinExistence type="predicted"/>
<gene>
    <name evidence="1" type="ORF">CR513_51072</name>
</gene>
<evidence type="ECO:0000313" key="2">
    <source>
        <dbReference type="Proteomes" id="UP000257109"/>
    </source>
</evidence>
<sequence length="178" mass="20798">MKATHLLLGRPWQYDRKVIRDGVTNKFTFLHMGQKVVIKPLYPKATHEDKENERKETIASDRDSKFLGHFLRSLWSRLESKLLYSIACHSQTDGQTKVFNTTTSYLPFELAYSFNPLSSLYLFPLPVVPNCANDEGLSKAQFVQNFHDKARLHMEKKGKWYARSSKRGRKEEMAHLKY</sequence>
<comment type="caution">
    <text evidence="1">The sequence shown here is derived from an EMBL/GenBank/DDBJ whole genome shotgun (WGS) entry which is preliminary data.</text>
</comment>
<dbReference type="OrthoDB" id="1747743at2759"/>
<name>A0A371EUQ2_MUCPR</name>
<dbReference type="PANTHER" id="PTHR35046">
    <property type="entry name" value="ZINC KNUCKLE (CCHC-TYPE) FAMILY PROTEIN"/>
    <property type="match status" value="1"/>
</dbReference>
<reference evidence="1" key="1">
    <citation type="submission" date="2018-05" db="EMBL/GenBank/DDBJ databases">
        <title>Draft genome of Mucuna pruriens seed.</title>
        <authorList>
            <person name="Nnadi N.E."/>
            <person name="Vos R."/>
            <person name="Hasami M.H."/>
            <person name="Devisetty U.K."/>
            <person name="Aguiy J.C."/>
        </authorList>
    </citation>
    <scope>NUCLEOTIDE SEQUENCE [LARGE SCALE GENOMIC DNA]</scope>
    <source>
        <strain evidence="1">JCA_2017</strain>
    </source>
</reference>
<dbReference type="PANTHER" id="PTHR35046:SF9">
    <property type="entry name" value="RNA-DIRECTED DNA POLYMERASE"/>
    <property type="match status" value="1"/>
</dbReference>
<dbReference type="InterPro" id="IPR036397">
    <property type="entry name" value="RNaseH_sf"/>
</dbReference>
<dbReference type="Proteomes" id="UP000257109">
    <property type="component" value="Unassembled WGS sequence"/>
</dbReference>
<organism evidence="1 2">
    <name type="scientific">Mucuna pruriens</name>
    <name type="common">Velvet bean</name>
    <name type="synonym">Dolichos pruriens</name>
    <dbReference type="NCBI Taxonomy" id="157652"/>
    <lineage>
        <taxon>Eukaryota</taxon>
        <taxon>Viridiplantae</taxon>
        <taxon>Streptophyta</taxon>
        <taxon>Embryophyta</taxon>
        <taxon>Tracheophyta</taxon>
        <taxon>Spermatophyta</taxon>
        <taxon>Magnoliopsida</taxon>
        <taxon>eudicotyledons</taxon>
        <taxon>Gunneridae</taxon>
        <taxon>Pentapetalae</taxon>
        <taxon>rosids</taxon>
        <taxon>fabids</taxon>
        <taxon>Fabales</taxon>
        <taxon>Fabaceae</taxon>
        <taxon>Papilionoideae</taxon>
        <taxon>50 kb inversion clade</taxon>
        <taxon>NPAAA clade</taxon>
        <taxon>indigoferoid/millettioid clade</taxon>
        <taxon>Phaseoleae</taxon>
        <taxon>Mucuna</taxon>
    </lineage>
</organism>
<dbReference type="EMBL" id="QJKJ01011967">
    <property type="protein sequence ID" value="RDX69770.1"/>
    <property type="molecule type" value="Genomic_DNA"/>
</dbReference>
<dbReference type="GO" id="GO:0003676">
    <property type="term" value="F:nucleic acid binding"/>
    <property type="evidence" value="ECO:0007669"/>
    <property type="project" value="InterPro"/>
</dbReference>
<dbReference type="InterPro" id="IPR012337">
    <property type="entry name" value="RNaseH-like_sf"/>
</dbReference>
<keyword evidence="2" id="KW-1185">Reference proteome</keyword>
<protein>
    <submittedName>
        <fullName evidence="1">Uncharacterized protein</fullName>
    </submittedName>
</protein>
<feature type="non-terminal residue" evidence="1">
    <location>
        <position position="1"/>
    </location>
</feature>
<dbReference type="SUPFAM" id="SSF53098">
    <property type="entry name" value="Ribonuclease H-like"/>
    <property type="match status" value="1"/>
</dbReference>
<evidence type="ECO:0000313" key="1">
    <source>
        <dbReference type="EMBL" id="RDX69770.1"/>
    </source>
</evidence>
<accession>A0A371EUQ2</accession>
<dbReference type="Gene3D" id="3.30.420.10">
    <property type="entry name" value="Ribonuclease H-like superfamily/Ribonuclease H"/>
    <property type="match status" value="1"/>
</dbReference>
<dbReference type="AlphaFoldDB" id="A0A371EUQ2"/>